<dbReference type="InterPro" id="IPR011852">
    <property type="entry name" value="TRAP_TAXI"/>
</dbReference>
<dbReference type="Gene3D" id="3.40.190.10">
    <property type="entry name" value="Periplasmic binding protein-like II"/>
    <property type="match status" value="2"/>
</dbReference>
<dbReference type="PANTHER" id="PTHR42941">
    <property type="entry name" value="SLL1037 PROTEIN"/>
    <property type="match status" value="1"/>
</dbReference>
<proteinExistence type="predicted"/>
<dbReference type="RefSeq" id="WP_276095399.1">
    <property type="nucleotide sequence ID" value="NZ_JARJBC010000017.1"/>
</dbReference>
<dbReference type="Proteomes" id="UP001216579">
    <property type="component" value="Unassembled WGS sequence"/>
</dbReference>
<gene>
    <name evidence="1" type="ORF">P3G67_24425</name>
</gene>
<organism evidence="1 2">
    <name type="scientific">Streptomyces silvisoli</name>
    <dbReference type="NCBI Taxonomy" id="3034235"/>
    <lineage>
        <taxon>Bacteria</taxon>
        <taxon>Bacillati</taxon>
        <taxon>Actinomycetota</taxon>
        <taxon>Actinomycetes</taxon>
        <taxon>Kitasatosporales</taxon>
        <taxon>Streptomycetaceae</taxon>
        <taxon>Streptomyces</taxon>
    </lineage>
</organism>
<protein>
    <submittedName>
        <fullName evidence="1">TAXI family TRAP transporter solute-binding subunit</fullName>
    </submittedName>
</protein>
<dbReference type="NCBIfam" id="TIGR02122">
    <property type="entry name" value="TRAP_TAXI"/>
    <property type="match status" value="1"/>
</dbReference>
<evidence type="ECO:0000313" key="1">
    <source>
        <dbReference type="EMBL" id="MDF3292323.1"/>
    </source>
</evidence>
<dbReference type="SUPFAM" id="SSF53850">
    <property type="entry name" value="Periplasmic binding protein-like II"/>
    <property type="match status" value="1"/>
</dbReference>
<name>A0ABT5ZR79_9ACTN</name>
<comment type="caution">
    <text evidence="1">The sequence shown here is derived from an EMBL/GenBank/DDBJ whole genome shotgun (WGS) entry which is preliminary data.</text>
</comment>
<evidence type="ECO:0000313" key="2">
    <source>
        <dbReference type="Proteomes" id="UP001216579"/>
    </source>
</evidence>
<dbReference type="Pfam" id="PF16868">
    <property type="entry name" value="NMT1_3"/>
    <property type="match status" value="1"/>
</dbReference>
<reference evidence="1 2" key="1">
    <citation type="submission" date="2023-03" db="EMBL/GenBank/DDBJ databases">
        <title>Draft genome sequence of Streptomyces sp. RB6PN23 isolated from peat swamp forest in Thailand.</title>
        <authorList>
            <person name="Klaysubun C."/>
            <person name="Duangmal K."/>
        </authorList>
    </citation>
    <scope>NUCLEOTIDE SEQUENCE [LARGE SCALE GENOMIC DNA]</scope>
    <source>
        <strain evidence="1 2">RB6PN23</strain>
    </source>
</reference>
<accession>A0ABT5ZR79</accession>
<keyword evidence="2" id="KW-1185">Reference proteome</keyword>
<dbReference type="PANTHER" id="PTHR42941:SF1">
    <property type="entry name" value="SLL1037 PROTEIN"/>
    <property type="match status" value="1"/>
</dbReference>
<dbReference type="EMBL" id="JARJBC010000017">
    <property type="protein sequence ID" value="MDF3292323.1"/>
    <property type="molecule type" value="Genomic_DNA"/>
</dbReference>
<sequence length="328" mass="35200">MRFQLPARRGRAVRLGIALGLAGALVLWEVLHSAGAPYPRGPLTVATGVPSGVYQKYGELLQGDLRRDLPGVAVRLKASQGSVQNLEYLASGQADFTFTQADAAADYHGPGASHLRAVARLYDDYMQLIVPARSKVNSVRDLRGLRVGIGQPGSGVSLIARRLLKAARLDADRDLKAVPAGVDTAPGLLESGKLDAFFWSGGLPTLAIQQLAREYPIKLVPLADVIQPLHQLGAAADFYRAAVMPPDAYPNVQHGQSIETIAVANLLVTTDRTDPALVQRVTQTVIDSRDSIGAVVHSAQQVDLRTAIFTDPLPLHEGARRYYLSVKP</sequence>